<evidence type="ECO:0000313" key="1">
    <source>
        <dbReference type="EMBL" id="TGY95689.1"/>
    </source>
</evidence>
<name>A0AC61RVF6_9FIRM</name>
<accession>A0AC61RVF6</accession>
<sequence length="45" mass="5229">MCPNRFTDNEILYSYAMSFSDSVEIIEPQSIREQMKKITENAGKI</sequence>
<keyword evidence="2" id="KW-1185">Reference proteome</keyword>
<proteinExistence type="predicted"/>
<reference evidence="1" key="1">
    <citation type="submission" date="2019-04" db="EMBL/GenBank/DDBJ databases">
        <title>Microbes associate with the intestines of laboratory mice.</title>
        <authorList>
            <person name="Navarre W."/>
            <person name="Wong E."/>
            <person name="Huang K."/>
            <person name="Tropini C."/>
            <person name="Ng K."/>
            <person name="Yu B."/>
        </authorList>
    </citation>
    <scope>NUCLEOTIDE SEQUENCE</scope>
    <source>
        <strain evidence="1">NM01_1-7b</strain>
    </source>
</reference>
<organism evidence="1 2">
    <name type="scientific">Petralouisia muris</name>
    <dbReference type="NCBI Taxonomy" id="3032872"/>
    <lineage>
        <taxon>Bacteria</taxon>
        <taxon>Bacillati</taxon>
        <taxon>Bacillota</taxon>
        <taxon>Clostridia</taxon>
        <taxon>Lachnospirales</taxon>
        <taxon>Lachnospiraceae</taxon>
        <taxon>Petralouisia</taxon>
    </lineage>
</organism>
<dbReference type="Proteomes" id="UP000304953">
    <property type="component" value="Unassembled WGS sequence"/>
</dbReference>
<dbReference type="EMBL" id="SRYA01000026">
    <property type="protein sequence ID" value="TGY95689.1"/>
    <property type="molecule type" value="Genomic_DNA"/>
</dbReference>
<comment type="caution">
    <text evidence="1">The sequence shown here is derived from an EMBL/GenBank/DDBJ whole genome shotgun (WGS) entry which is preliminary data.</text>
</comment>
<protein>
    <submittedName>
        <fullName evidence="1">Uncharacterized protein</fullName>
    </submittedName>
</protein>
<evidence type="ECO:0000313" key="2">
    <source>
        <dbReference type="Proteomes" id="UP000304953"/>
    </source>
</evidence>
<gene>
    <name evidence="1" type="ORF">E5329_14015</name>
</gene>